<name>A0A226WMF9_CABSO</name>
<accession>A0A226WMF9</accession>
<dbReference type="Gene3D" id="3.30.70.360">
    <property type="match status" value="1"/>
</dbReference>
<dbReference type="InterPro" id="IPR050072">
    <property type="entry name" value="Peptidase_M20A"/>
</dbReference>
<dbReference type="EMBL" id="MTHB01000297">
    <property type="protein sequence ID" value="OXC71778.1"/>
    <property type="molecule type" value="Genomic_DNA"/>
</dbReference>
<dbReference type="PANTHER" id="PTHR43808:SF17">
    <property type="entry name" value="PEPTIDASE M20"/>
    <property type="match status" value="1"/>
</dbReference>
<dbReference type="SUPFAM" id="SSF53187">
    <property type="entry name" value="Zn-dependent exopeptidases"/>
    <property type="match status" value="1"/>
</dbReference>
<protein>
    <submittedName>
        <fullName evidence="4">Peptidase M20</fullName>
    </submittedName>
</protein>
<dbReference type="InterPro" id="IPR002933">
    <property type="entry name" value="Peptidase_M20"/>
</dbReference>
<evidence type="ECO:0000259" key="3">
    <source>
        <dbReference type="Pfam" id="PF07687"/>
    </source>
</evidence>
<feature type="domain" description="Peptidase M20 dimerisation" evidence="3">
    <location>
        <begin position="227"/>
        <end position="324"/>
    </location>
</feature>
<dbReference type="PANTHER" id="PTHR43808">
    <property type="entry name" value="ACETYLORNITHINE DEACETYLASE"/>
    <property type="match status" value="1"/>
</dbReference>
<dbReference type="RefSeq" id="WP_089166304.1">
    <property type="nucleotide sequence ID" value="NZ_MTHB01000297.1"/>
</dbReference>
<dbReference type="Pfam" id="PF01546">
    <property type="entry name" value="Peptidase_M20"/>
    <property type="match status" value="1"/>
</dbReference>
<keyword evidence="2" id="KW-0378">Hydrolase</keyword>
<dbReference type="InterPro" id="IPR011650">
    <property type="entry name" value="Peptidase_M20_dimer"/>
</dbReference>
<proteinExistence type="predicted"/>
<dbReference type="GO" id="GO:0016787">
    <property type="term" value="F:hydrolase activity"/>
    <property type="evidence" value="ECO:0007669"/>
    <property type="project" value="UniProtKB-KW"/>
</dbReference>
<sequence length="448" mass="47957">MRTDEYRNPEAVTSTHSDDPEIVKTETGYVTLPIGEDVYRTYATLMALPIVQQALRDIHADDARTFDEQKTITEIPAPPFKEAPRATFYLGLLKAAGLVDAYLDTEGNVIGVRRGIPDGPTLVVSAHLDTVFPVGTDVTVKERDGRYFAPGLRDDARGLAALLSVARALCRSDITTVGTIMFVGTVGEEGAGDLRGVKALFREHTGIDGFVTLDYGPSDAVVTRATGSRRYDVIFRGKEGHSFNAFGLPSAIHAMGRAIARISCLEVPRLPKTSFNVGTVRAGTSVTSIAGEARMGLDIRSNDSNELLKIENTIVAEIKQAVKEETLRDPDHPITVEMVRVGNRPAGANPDQAKIIQVARHASLMAGIPIRALVATSTDANVPISLGIPAMMIDPGGTGGGEHSLGEWYDPTDAYVGAQRALLIILGLVGIHDSAGIDLAPLLERRCI</sequence>
<dbReference type="Pfam" id="PF07687">
    <property type="entry name" value="M20_dimer"/>
    <property type="match status" value="1"/>
</dbReference>
<evidence type="ECO:0000313" key="5">
    <source>
        <dbReference type="Proteomes" id="UP000214720"/>
    </source>
</evidence>
<organism evidence="4 5">
    <name type="scientific">Caballeronia sordidicola</name>
    <name type="common">Burkholderia sordidicola</name>
    <dbReference type="NCBI Taxonomy" id="196367"/>
    <lineage>
        <taxon>Bacteria</taxon>
        <taxon>Pseudomonadati</taxon>
        <taxon>Pseudomonadota</taxon>
        <taxon>Betaproteobacteria</taxon>
        <taxon>Burkholderiales</taxon>
        <taxon>Burkholderiaceae</taxon>
        <taxon>Caballeronia</taxon>
    </lineage>
</organism>
<evidence type="ECO:0000313" key="4">
    <source>
        <dbReference type="EMBL" id="OXC71778.1"/>
    </source>
</evidence>
<dbReference type="AlphaFoldDB" id="A0A226WMF9"/>
<dbReference type="Gene3D" id="3.40.630.10">
    <property type="entry name" value="Zn peptidases"/>
    <property type="match status" value="1"/>
</dbReference>
<gene>
    <name evidence="4" type="ORF">BSU04_45340</name>
</gene>
<dbReference type="Proteomes" id="UP000214720">
    <property type="component" value="Unassembled WGS sequence"/>
</dbReference>
<reference evidence="5" key="1">
    <citation type="submission" date="2017-01" db="EMBL/GenBank/DDBJ databases">
        <title>Genome Analysis of Deinococcus marmoris KOPRI26562.</title>
        <authorList>
            <person name="Kim J.H."/>
            <person name="Oh H.-M."/>
        </authorList>
    </citation>
    <scope>NUCLEOTIDE SEQUENCE [LARGE SCALE GENOMIC DNA]</scope>
    <source>
        <strain evidence="5">PAMC 26633</strain>
    </source>
</reference>
<dbReference type="SUPFAM" id="SSF55031">
    <property type="entry name" value="Bacterial exopeptidase dimerisation domain"/>
    <property type="match status" value="1"/>
</dbReference>
<evidence type="ECO:0000256" key="2">
    <source>
        <dbReference type="ARBA" id="ARBA00022801"/>
    </source>
</evidence>
<comment type="caution">
    <text evidence="4">The sequence shown here is derived from an EMBL/GenBank/DDBJ whole genome shotgun (WGS) entry which is preliminary data.</text>
</comment>
<evidence type="ECO:0000256" key="1">
    <source>
        <dbReference type="ARBA" id="ARBA00022723"/>
    </source>
</evidence>
<dbReference type="GO" id="GO:0046872">
    <property type="term" value="F:metal ion binding"/>
    <property type="evidence" value="ECO:0007669"/>
    <property type="project" value="UniProtKB-KW"/>
</dbReference>
<dbReference type="InterPro" id="IPR036264">
    <property type="entry name" value="Bact_exopeptidase_dim_dom"/>
</dbReference>
<dbReference type="OrthoDB" id="9783294at2"/>
<keyword evidence="1" id="KW-0479">Metal-binding</keyword>